<evidence type="ECO:0000256" key="1">
    <source>
        <dbReference type="SAM" id="MobiDB-lite"/>
    </source>
</evidence>
<dbReference type="AlphaFoldDB" id="A0A0A1UZL1"/>
<dbReference type="eggNOG" id="ENOG502RJSH">
    <property type="taxonomic scope" value="Eukaryota"/>
</dbReference>
<evidence type="ECO:0000313" key="2">
    <source>
        <dbReference type="EMBL" id="EXV03359.1"/>
    </source>
</evidence>
<feature type="region of interest" description="Disordered" evidence="1">
    <location>
        <begin position="63"/>
        <end position="143"/>
    </location>
</feature>
<gene>
    <name evidence="2" type="ORF">X797_003159</name>
</gene>
<dbReference type="Proteomes" id="UP000030151">
    <property type="component" value="Unassembled WGS sequence"/>
</dbReference>
<comment type="caution">
    <text evidence="2">The sequence shown here is derived from an EMBL/GenBank/DDBJ whole genome shotgun (WGS) entry which is preliminary data.</text>
</comment>
<name>A0A0A1UZL1_9HYPO</name>
<dbReference type="EMBL" id="JELW01000003">
    <property type="protein sequence ID" value="EXV03359.1"/>
    <property type="molecule type" value="Genomic_DNA"/>
</dbReference>
<organism evidence="2 3">
    <name type="scientific">Metarhizium robertsii</name>
    <dbReference type="NCBI Taxonomy" id="568076"/>
    <lineage>
        <taxon>Eukaryota</taxon>
        <taxon>Fungi</taxon>
        <taxon>Dikarya</taxon>
        <taxon>Ascomycota</taxon>
        <taxon>Pezizomycotina</taxon>
        <taxon>Sordariomycetes</taxon>
        <taxon>Hypocreomycetidae</taxon>
        <taxon>Hypocreales</taxon>
        <taxon>Clavicipitaceae</taxon>
        <taxon>Metarhizium</taxon>
    </lineage>
</organism>
<proteinExistence type="predicted"/>
<sequence>MCLPCFPWTWTKYEDPLDTLPEQSVWIRDGNTWALQKIVSMASSLGRGWLAAEVRRLNTSGQFLAMPEAGTDLKSPKPRRPLPKADNPPSRQVHFDDPNSKTKPSSAAAQEPKNTQPDSHPQVGPPPLPNLNRPPSDQWFTAANPTRSINLPAAQPPYAHFPHLHPHPPFHQQSFVQGVTYFPAANMGDYQNCAPPPTGVNFQPPVPDTTFGPMPHVYVPRFDGGPVYGGGGVVHQPVAAAPQGYVVQPGMVPLAQQPVMLNPHAYVPVGAPGIPGQPMMSAAAMPAPMMAAAAAPGAGGGAIPIIPGNLPPPPPPTSTAMPEVSGMGRTPNEEMLRQVEFAYSNRLFEPQDFKPADDDPSRYYYVREVDGNWTQRNRFTIDHMGDCRWYVTDEGWFYAVRLPD</sequence>
<dbReference type="OrthoDB" id="5194044at2759"/>
<protein>
    <submittedName>
        <fullName evidence="2">Uncharacterized protein</fullName>
    </submittedName>
</protein>
<accession>A0A0A1UZL1</accession>
<feature type="compositionally biased region" description="Polar residues" evidence="1">
    <location>
        <begin position="101"/>
        <end position="119"/>
    </location>
</feature>
<reference evidence="2 3" key="1">
    <citation type="submission" date="2014-02" db="EMBL/GenBank/DDBJ databases">
        <title>The genome sequence of the entomopathogenic fungus Metarhizium robertsii ARSEF 2575.</title>
        <authorList>
            <person name="Giuliano Garisto Donzelli B."/>
            <person name="Roe B.A."/>
            <person name="Macmil S.L."/>
            <person name="Krasnoff S.B."/>
            <person name="Gibson D.M."/>
        </authorList>
    </citation>
    <scope>NUCLEOTIDE SEQUENCE [LARGE SCALE GENOMIC DNA]</scope>
    <source>
        <strain evidence="2 3">ARSEF 2575</strain>
    </source>
</reference>
<dbReference type="HOGENOM" id="CLU_036825_1_0_1"/>
<evidence type="ECO:0000313" key="3">
    <source>
        <dbReference type="Proteomes" id="UP000030151"/>
    </source>
</evidence>